<sequence>MQAIKKRICLFACLTGVGLTVCVVIFMYDDSAHDLHAQILLAILLWASAISLGLWIHEFRKSKIARLIMENPILHIRTAVISGISGADMESKDIDNSEVFISYFGILLDSKIIKFNQDGIHLKAVEIGHSFISLTYGTEKWVQTTRLLREAIDKADLEEIYEKFRYETGIVPTFTETQGDGSCAKQRACHIVGANPTRKSLANYL</sequence>
<evidence type="ECO:0000256" key="1">
    <source>
        <dbReference type="SAM" id="Phobius"/>
    </source>
</evidence>
<dbReference type="Proteomes" id="UP000798488">
    <property type="component" value="Unassembled WGS sequence"/>
</dbReference>
<keyword evidence="1" id="KW-0812">Transmembrane</keyword>
<protein>
    <submittedName>
        <fullName evidence="2">Uncharacterized protein</fullName>
    </submittedName>
</protein>
<feature type="transmembrane region" description="Helical" evidence="1">
    <location>
        <begin position="35"/>
        <end position="56"/>
    </location>
</feature>
<dbReference type="OrthoDB" id="2112847at2"/>
<accession>A0A9D3AX86</accession>
<comment type="caution">
    <text evidence="2">The sequence shown here is derived from an EMBL/GenBank/DDBJ whole genome shotgun (WGS) entry which is preliminary data.</text>
</comment>
<reference evidence="2" key="1">
    <citation type="submission" date="2016-02" db="EMBL/GenBank/DDBJ databases">
        <title>Draft Genome Sequence of Sporotomaculum syntrophicum Strain FB, a Syntrophic Benzoate Degrader.</title>
        <authorList>
            <person name="Nobu M.K."/>
            <person name="Narihiro T."/>
            <person name="Qiu Y.-L."/>
            <person name="Ohashi A."/>
            <person name="Liu W.-T."/>
            <person name="Yuji S."/>
        </authorList>
    </citation>
    <scope>NUCLEOTIDE SEQUENCE</scope>
    <source>
        <strain evidence="2">FB</strain>
    </source>
</reference>
<proteinExistence type="predicted"/>
<keyword evidence="1" id="KW-1133">Transmembrane helix</keyword>
<dbReference type="AlphaFoldDB" id="A0A9D3AX86"/>
<organism evidence="2 3">
    <name type="scientific">Sporotomaculum syntrophicum</name>
    <dbReference type="NCBI Taxonomy" id="182264"/>
    <lineage>
        <taxon>Bacteria</taxon>
        <taxon>Bacillati</taxon>
        <taxon>Bacillota</taxon>
        <taxon>Clostridia</taxon>
        <taxon>Eubacteriales</taxon>
        <taxon>Desulfallaceae</taxon>
        <taxon>Sporotomaculum</taxon>
    </lineage>
</organism>
<evidence type="ECO:0000313" key="3">
    <source>
        <dbReference type="Proteomes" id="UP000798488"/>
    </source>
</evidence>
<dbReference type="EMBL" id="LSRS01000004">
    <property type="protein sequence ID" value="KAF1084762.1"/>
    <property type="molecule type" value="Genomic_DNA"/>
</dbReference>
<dbReference type="RefSeq" id="WP_161822276.1">
    <property type="nucleotide sequence ID" value="NZ_LSRS01000004.1"/>
</dbReference>
<gene>
    <name evidence="2" type="ORF">SPSYN_01932</name>
</gene>
<evidence type="ECO:0000313" key="2">
    <source>
        <dbReference type="EMBL" id="KAF1084762.1"/>
    </source>
</evidence>
<name>A0A9D3AX86_9FIRM</name>
<keyword evidence="1" id="KW-0472">Membrane</keyword>
<feature type="transmembrane region" description="Helical" evidence="1">
    <location>
        <begin position="7"/>
        <end position="29"/>
    </location>
</feature>
<keyword evidence="3" id="KW-1185">Reference proteome</keyword>